<keyword evidence="5" id="KW-0479">Metal-binding</keyword>
<dbReference type="GO" id="GO:0046872">
    <property type="term" value="F:metal ion binding"/>
    <property type="evidence" value="ECO:0007669"/>
    <property type="project" value="UniProtKB-KW"/>
</dbReference>
<reference evidence="18 19" key="1">
    <citation type="submission" date="2015-08" db="EMBL/GenBank/DDBJ databases">
        <authorList>
            <person name="Babu N.S."/>
            <person name="Beckwith C.J."/>
            <person name="Beseler K.G."/>
            <person name="Brison A."/>
            <person name="Carone J.V."/>
            <person name="Caskin T.P."/>
            <person name="Diamond M."/>
            <person name="Durham M.E."/>
            <person name="Foxe J.M."/>
            <person name="Go M."/>
            <person name="Henderson B.A."/>
            <person name="Jones I.B."/>
            <person name="McGettigan J.A."/>
            <person name="Micheletti S.J."/>
            <person name="Nasrallah M.E."/>
            <person name="Ortiz D."/>
            <person name="Piller C.R."/>
            <person name="Privatt S.R."/>
            <person name="Schneider S.L."/>
            <person name="Sharp S."/>
            <person name="Smith T.C."/>
            <person name="Stanton J.D."/>
            <person name="Ullery H.E."/>
            <person name="Wilson R.J."/>
            <person name="Serrano M.G."/>
            <person name="Buck G."/>
            <person name="Lee V."/>
            <person name="Wang Y."/>
            <person name="Carvalho R."/>
            <person name="Voegtly L."/>
            <person name="Shi R."/>
            <person name="Duckworth R."/>
            <person name="Johnson A."/>
            <person name="Loviza R."/>
            <person name="Walstead R."/>
            <person name="Shah Z."/>
            <person name="Kiflezghi M."/>
            <person name="Wade K."/>
            <person name="Ball S.L."/>
            <person name="Bradley K.W."/>
            <person name="Asai D.J."/>
            <person name="Bowman C.A."/>
            <person name="Russell D.A."/>
            <person name="Pope W.H."/>
            <person name="Jacobs-Sera D."/>
            <person name="Hendrix R.W."/>
            <person name="Hatfull G.F."/>
        </authorList>
    </citation>
    <scope>NUCLEOTIDE SEQUENCE [LARGE SCALE GENOMIC DNA]</scope>
    <source>
        <strain evidence="18 19">DSM 27648</strain>
    </source>
</reference>
<dbReference type="EMBL" id="CP012333">
    <property type="protein sequence ID" value="AKU97535.1"/>
    <property type="molecule type" value="Genomic_DNA"/>
</dbReference>
<dbReference type="InterPro" id="IPR020476">
    <property type="entry name" value="Nudix_hydrolase"/>
</dbReference>
<dbReference type="EC" id="3.6.1.55" evidence="12"/>
<evidence type="ECO:0000256" key="2">
    <source>
        <dbReference type="ARBA" id="ARBA00005582"/>
    </source>
</evidence>
<comment type="catalytic activity">
    <reaction evidence="11">
        <text>8-oxo-GTP + H2O = 8-oxo-GMP + diphosphate + H(+)</text>
        <dbReference type="Rhea" id="RHEA:67616"/>
        <dbReference type="ChEBI" id="CHEBI:15377"/>
        <dbReference type="ChEBI" id="CHEBI:15378"/>
        <dbReference type="ChEBI" id="CHEBI:33019"/>
        <dbReference type="ChEBI" id="CHEBI:143553"/>
        <dbReference type="ChEBI" id="CHEBI:145694"/>
    </reaction>
</comment>
<feature type="domain" description="Nudix hydrolase" evidence="17">
    <location>
        <begin position="1"/>
        <end position="124"/>
    </location>
</feature>
<sequence>MVAAVLERDGRYLITQRRASAVLPLMWEFPGGRVEAGETDQQALKRELTHRLGVEIDVGKLISFVSHPYEHYVVDLFLYECTLVTELLETRAVNAYKWALSQEFDQYPFTPADEASMNKLLGVN</sequence>
<evidence type="ECO:0000256" key="12">
    <source>
        <dbReference type="ARBA" id="ARBA00038905"/>
    </source>
</evidence>
<comment type="cofactor">
    <cofactor evidence="1">
        <name>Mg(2+)</name>
        <dbReference type="ChEBI" id="CHEBI:18420"/>
    </cofactor>
</comment>
<dbReference type="GO" id="GO:0044716">
    <property type="term" value="F:8-oxo-GDP phosphatase activity"/>
    <property type="evidence" value="ECO:0007669"/>
    <property type="project" value="TreeGrafter"/>
</dbReference>
<evidence type="ECO:0000256" key="11">
    <source>
        <dbReference type="ARBA" id="ARBA00036904"/>
    </source>
</evidence>
<evidence type="ECO:0000256" key="7">
    <source>
        <dbReference type="ARBA" id="ARBA00022801"/>
    </source>
</evidence>
<comment type="catalytic activity">
    <reaction evidence="10">
        <text>8-oxo-dGTP + H2O = 8-oxo-dGMP + diphosphate + H(+)</text>
        <dbReference type="Rhea" id="RHEA:31575"/>
        <dbReference type="ChEBI" id="CHEBI:15377"/>
        <dbReference type="ChEBI" id="CHEBI:15378"/>
        <dbReference type="ChEBI" id="CHEBI:33019"/>
        <dbReference type="ChEBI" id="CHEBI:63224"/>
        <dbReference type="ChEBI" id="CHEBI:77896"/>
        <dbReference type="EC" id="3.6.1.55"/>
    </reaction>
</comment>
<evidence type="ECO:0000313" key="19">
    <source>
        <dbReference type="Proteomes" id="UP000064967"/>
    </source>
</evidence>
<comment type="similarity">
    <text evidence="2">Belongs to the Nudix hydrolase family.</text>
</comment>
<dbReference type="AlphaFoldDB" id="A0A0K1PVH8"/>
<evidence type="ECO:0000256" key="15">
    <source>
        <dbReference type="ARBA" id="ARBA00041979"/>
    </source>
</evidence>
<evidence type="ECO:0000256" key="6">
    <source>
        <dbReference type="ARBA" id="ARBA00022763"/>
    </source>
</evidence>
<dbReference type="PROSITE" id="PS51462">
    <property type="entry name" value="NUDIX"/>
    <property type="match status" value="1"/>
</dbReference>
<accession>A0A0K1PVH8</accession>
<evidence type="ECO:0000256" key="9">
    <source>
        <dbReference type="ARBA" id="ARBA00023204"/>
    </source>
</evidence>
<evidence type="ECO:0000256" key="14">
    <source>
        <dbReference type="ARBA" id="ARBA00041592"/>
    </source>
</evidence>
<evidence type="ECO:0000256" key="16">
    <source>
        <dbReference type="ARBA" id="ARBA00042798"/>
    </source>
</evidence>
<dbReference type="GO" id="GO:0006281">
    <property type="term" value="P:DNA repair"/>
    <property type="evidence" value="ECO:0007669"/>
    <property type="project" value="UniProtKB-KW"/>
</dbReference>
<dbReference type="InterPro" id="IPR000086">
    <property type="entry name" value="NUDIX_hydrolase_dom"/>
</dbReference>
<dbReference type="Gene3D" id="3.90.79.10">
    <property type="entry name" value="Nucleoside Triphosphate Pyrophosphohydrolase"/>
    <property type="match status" value="1"/>
</dbReference>
<evidence type="ECO:0000256" key="10">
    <source>
        <dbReference type="ARBA" id="ARBA00035861"/>
    </source>
</evidence>
<keyword evidence="19" id="KW-1185">Reference proteome</keyword>
<dbReference type="GO" id="GO:0006260">
    <property type="term" value="P:DNA replication"/>
    <property type="evidence" value="ECO:0007669"/>
    <property type="project" value="UniProtKB-KW"/>
</dbReference>
<keyword evidence="9" id="KW-0234">DNA repair</keyword>
<evidence type="ECO:0000256" key="8">
    <source>
        <dbReference type="ARBA" id="ARBA00022842"/>
    </source>
</evidence>
<keyword evidence="3" id="KW-0515">Mutator protein</keyword>
<evidence type="ECO:0000259" key="17">
    <source>
        <dbReference type="PROSITE" id="PS51462"/>
    </source>
</evidence>
<dbReference type="InterPro" id="IPR029119">
    <property type="entry name" value="MutY_C"/>
</dbReference>
<keyword evidence="6" id="KW-0227">DNA damage</keyword>
<name>A0A0K1PVH8_9BACT</name>
<evidence type="ECO:0000256" key="1">
    <source>
        <dbReference type="ARBA" id="ARBA00001946"/>
    </source>
</evidence>
<evidence type="ECO:0000256" key="3">
    <source>
        <dbReference type="ARBA" id="ARBA00022457"/>
    </source>
</evidence>
<dbReference type="GO" id="GO:0044715">
    <property type="term" value="F:8-oxo-dGDP phosphatase activity"/>
    <property type="evidence" value="ECO:0007669"/>
    <property type="project" value="TreeGrafter"/>
</dbReference>
<dbReference type="PRINTS" id="PR00502">
    <property type="entry name" value="NUDIXFAMILY"/>
</dbReference>
<dbReference type="Proteomes" id="UP000064967">
    <property type="component" value="Chromosome"/>
</dbReference>
<keyword evidence="7" id="KW-0378">Hydrolase</keyword>
<dbReference type="GO" id="GO:0008413">
    <property type="term" value="F:8-oxo-7,8-dihydroguanosine triphosphate pyrophosphatase activity"/>
    <property type="evidence" value="ECO:0007669"/>
    <property type="project" value="TreeGrafter"/>
</dbReference>
<dbReference type="PATRIC" id="fig|1391654.3.peg.4254"/>
<evidence type="ECO:0000313" key="18">
    <source>
        <dbReference type="EMBL" id="AKU97535.1"/>
    </source>
</evidence>
<protein>
    <recommendedName>
        <fullName evidence="13">8-oxo-dGTP diphosphatase</fullName>
        <ecNumber evidence="12">3.6.1.55</ecNumber>
    </recommendedName>
    <alternativeName>
        <fullName evidence="16">7,8-dihydro-8-oxoguanine-triphosphatase</fullName>
    </alternativeName>
    <alternativeName>
        <fullName evidence="15">Mutator protein MutT</fullName>
    </alternativeName>
    <alternativeName>
        <fullName evidence="14">dGTP pyrophosphohydrolase</fullName>
    </alternativeName>
</protein>
<dbReference type="GO" id="GO:0035539">
    <property type="term" value="F:8-oxo-7,8-dihydrodeoxyguanosine triphosphate pyrophosphatase activity"/>
    <property type="evidence" value="ECO:0007669"/>
    <property type="project" value="UniProtKB-EC"/>
</dbReference>
<dbReference type="InterPro" id="IPR015797">
    <property type="entry name" value="NUDIX_hydrolase-like_dom_sf"/>
</dbReference>
<dbReference type="PANTHER" id="PTHR47707:SF1">
    <property type="entry name" value="NUDIX HYDROLASE FAMILY PROTEIN"/>
    <property type="match status" value="1"/>
</dbReference>
<evidence type="ECO:0000256" key="5">
    <source>
        <dbReference type="ARBA" id="ARBA00022723"/>
    </source>
</evidence>
<dbReference type="SUPFAM" id="SSF55811">
    <property type="entry name" value="Nudix"/>
    <property type="match status" value="1"/>
</dbReference>
<keyword evidence="4" id="KW-0235">DNA replication</keyword>
<dbReference type="CDD" id="cd03425">
    <property type="entry name" value="NUDIX_MutT_NudA_like"/>
    <property type="match status" value="1"/>
</dbReference>
<dbReference type="InterPro" id="IPR047127">
    <property type="entry name" value="MutT-like"/>
</dbReference>
<proteinExistence type="inferred from homology"/>
<evidence type="ECO:0000256" key="13">
    <source>
        <dbReference type="ARBA" id="ARBA00040794"/>
    </source>
</evidence>
<keyword evidence="8" id="KW-0460">Magnesium</keyword>
<gene>
    <name evidence="18" type="ORF">AKJ09_04199</name>
</gene>
<dbReference type="Pfam" id="PF14815">
    <property type="entry name" value="NUDIX_4"/>
    <property type="match status" value="1"/>
</dbReference>
<evidence type="ECO:0000256" key="4">
    <source>
        <dbReference type="ARBA" id="ARBA00022705"/>
    </source>
</evidence>
<dbReference type="PANTHER" id="PTHR47707">
    <property type="entry name" value="8-OXO-DGTP DIPHOSPHATASE"/>
    <property type="match status" value="1"/>
</dbReference>
<dbReference type="KEGG" id="llu:AKJ09_04199"/>
<organism evidence="18 19">
    <name type="scientific">Labilithrix luteola</name>
    <dbReference type="NCBI Taxonomy" id="1391654"/>
    <lineage>
        <taxon>Bacteria</taxon>
        <taxon>Pseudomonadati</taxon>
        <taxon>Myxococcota</taxon>
        <taxon>Polyangia</taxon>
        <taxon>Polyangiales</taxon>
        <taxon>Labilitrichaceae</taxon>
        <taxon>Labilithrix</taxon>
    </lineage>
</organism>